<accession>A0ABS6EIC4</accession>
<evidence type="ECO:0000313" key="2">
    <source>
        <dbReference type="Proteomes" id="UP000726170"/>
    </source>
</evidence>
<proteinExistence type="predicted"/>
<dbReference type="EMBL" id="JAHLQF010000002">
    <property type="protein sequence ID" value="MBU5484149.1"/>
    <property type="molecule type" value="Genomic_DNA"/>
</dbReference>
<keyword evidence="2" id="KW-1185">Reference proteome</keyword>
<dbReference type="RefSeq" id="WP_216438639.1">
    <property type="nucleotide sequence ID" value="NZ_JAHLQF010000002.1"/>
</dbReference>
<dbReference type="InterPro" id="IPR024419">
    <property type="entry name" value="YvrJ"/>
</dbReference>
<comment type="caution">
    <text evidence="1">The sequence shown here is derived from an EMBL/GenBank/DDBJ whole genome shotgun (WGS) entry which is preliminary data.</text>
</comment>
<name>A0ABS6EIC4_9CLOT</name>
<sequence>MYDELVKLISNLGFPVAVSIYLLVKLDKRLEELTKAFLKFSNILLSVMEHREEER</sequence>
<dbReference type="Pfam" id="PF12841">
    <property type="entry name" value="YvrJ"/>
    <property type="match status" value="1"/>
</dbReference>
<protein>
    <submittedName>
        <fullName evidence="1">YvrJ family protein</fullName>
    </submittedName>
</protein>
<gene>
    <name evidence="1" type="ORF">KQI86_07385</name>
</gene>
<evidence type="ECO:0000313" key="1">
    <source>
        <dbReference type="EMBL" id="MBU5484149.1"/>
    </source>
</evidence>
<organism evidence="1 2">
    <name type="scientific">Clostridium mobile</name>
    <dbReference type="NCBI Taxonomy" id="2841512"/>
    <lineage>
        <taxon>Bacteria</taxon>
        <taxon>Bacillati</taxon>
        <taxon>Bacillota</taxon>
        <taxon>Clostridia</taxon>
        <taxon>Eubacteriales</taxon>
        <taxon>Clostridiaceae</taxon>
        <taxon>Clostridium</taxon>
    </lineage>
</organism>
<dbReference type="Proteomes" id="UP000726170">
    <property type="component" value="Unassembled WGS sequence"/>
</dbReference>
<reference evidence="1 2" key="1">
    <citation type="submission" date="2021-06" db="EMBL/GenBank/DDBJ databases">
        <authorList>
            <person name="Sun Q."/>
            <person name="Li D."/>
        </authorList>
    </citation>
    <scope>NUCLEOTIDE SEQUENCE [LARGE SCALE GENOMIC DNA]</scope>
    <source>
        <strain evidence="1 2">MSJ-11</strain>
    </source>
</reference>